<dbReference type="InterPro" id="IPR018490">
    <property type="entry name" value="cNMP-bd_dom_sf"/>
</dbReference>
<dbReference type="SMART" id="SM00100">
    <property type="entry name" value="cNMP"/>
    <property type="match status" value="1"/>
</dbReference>
<dbReference type="AlphaFoldDB" id="A0A6M7UC27"/>
<dbReference type="Proteomes" id="UP000503339">
    <property type="component" value="Chromosome"/>
</dbReference>
<keyword evidence="4" id="KW-1185">Reference proteome</keyword>
<gene>
    <name evidence="3" type="ORF">EB233_04300</name>
</gene>
<evidence type="ECO:0000259" key="2">
    <source>
        <dbReference type="PROSITE" id="PS50042"/>
    </source>
</evidence>
<dbReference type="EMBL" id="CP033361">
    <property type="protein sequence ID" value="QKC74861.1"/>
    <property type="molecule type" value="Genomic_DNA"/>
</dbReference>
<evidence type="ECO:0000256" key="1">
    <source>
        <dbReference type="SAM" id="MobiDB-lite"/>
    </source>
</evidence>
<proteinExistence type="predicted"/>
<feature type="region of interest" description="Disordered" evidence="1">
    <location>
        <begin position="1"/>
        <end position="33"/>
    </location>
</feature>
<evidence type="ECO:0000313" key="3">
    <source>
        <dbReference type="EMBL" id="QKC74861.1"/>
    </source>
</evidence>
<reference evidence="3 4" key="1">
    <citation type="submission" date="2018-10" db="EMBL/GenBank/DDBJ databases">
        <authorList>
            <person name="Perry B.J."/>
            <person name="Sullivan J.T."/>
            <person name="Murphy R.J.T."/>
            <person name="Ramsay J.P."/>
            <person name="Ronson C.W."/>
        </authorList>
    </citation>
    <scope>NUCLEOTIDE SEQUENCE [LARGE SCALE GENOMIC DNA]</scope>
    <source>
        <strain evidence="3 4">NZP2014</strain>
    </source>
</reference>
<sequence length="376" mass="40721">MSPKNPRPRSLAASFAGGHTVRDAPPSISEASKRQPSISFIAAAWAFTIRRTESRTAPEPVTRKRVPPATGSLFTSAAKVTALMSTRCARRASMSTLDQSVCGSASRMATISWIAANAPWPVSVGTETPAACAPIICMCCIIVLWSTPFVWACWAQAREGIRQAARTSARIMTIAPLAGHACHSVEQRYMIGIMSPPLIALLDRLEGREIEFAAGAPVFHLGDPVRCVHVVRSGVVHLVRHQDNGSALILQRAGPNSILAEASLYSASYHCAAQAEIAAVTWAIPRTGLLARIENDTELAIAWARHLAHEVQQARLQSEILSLKTVAARLDAWVSWHGSLPARGHWSTLAHEIGVSPEALYREIALRRRQHVVTNI</sequence>
<dbReference type="SUPFAM" id="SSF51206">
    <property type="entry name" value="cAMP-binding domain-like"/>
    <property type="match status" value="1"/>
</dbReference>
<protein>
    <submittedName>
        <fullName evidence="3">Crp/Fnr family transcriptional regulator</fullName>
    </submittedName>
</protein>
<feature type="domain" description="Cyclic nucleotide-binding" evidence="2">
    <location>
        <begin position="189"/>
        <end position="281"/>
    </location>
</feature>
<dbReference type="Pfam" id="PF00027">
    <property type="entry name" value="cNMP_binding"/>
    <property type="match status" value="1"/>
</dbReference>
<organism evidence="3 4">
    <name type="scientific">Mesorhizobium erdmanii</name>
    <dbReference type="NCBI Taxonomy" id="1777866"/>
    <lineage>
        <taxon>Bacteria</taxon>
        <taxon>Pseudomonadati</taxon>
        <taxon>Pseudomonadota</taxon>
        <taxon>Alphaproteobacteria</taxon>
        <taxon>Hyphomicrobiales</taxon>
        <taxon>Phyllobacteriaceae</taxon>
        <taxon>Mesorhizobium</taxon>
    </lineage>
</organism>
<dbReference type="PROSITE" id="PS50042">
    <property type="entry name" value="CNMP_BINDING_3"/>
    <property type="match status" value="1"/>
</dbReference>
<dbReference type="CDD" id="cd00038">
    <property type="entry name" value="CAP_ED"/>
    <property type="match status" value="1"/>
</dbReference>
<accession>A0A6M7UC27</accession>
<evidence type="ECO:0000313" key="4">
    <source>
        <dbReference type="Proteomes" id="UP000503339"/>
    </source>
</evidence>
<name>A0A6M7UC27_9HYPH</name>
<dbReference type="InterPro" id="IPR000595">
    <property type="entry name" value="cNMP-bd_dom"/>
</dbReference>
<dbReference type="InterPro" id="IPR014710">
    <property type="entry name" value="RmlC-like_jellyroll"/>
</dbReference>
<dbReference type="Gene3D" id="2.60.120.10">
    <property type="entry name" value="Jelly Rolls"/>
    <property type="match status" value="1"/>
</dbReference>
<dbReference type="KEGG" id="merd:EB233_04300"/>